<dbReference type="SMART" id="SM00579">
    <property type="entry name" value="FBD"/>
    <property type="match status" value="1"/>
</dbReference>
<evidence type="ECO:0000313" key="3">
    <source>
        <dbReference type="EMBL" id="CAL1352583.1"/>
    </source>
</evidence>
<evidence type="ECO:0000256" key="1">
    <source>
        <dbReference type="SAM" id="MobiDB-lite"/>
    </source>
</evidence>
<feature type="domain" description="FBD" evidence="2">
    <location>
        <begin position="276"/>
        <end position="350"/>
    </location>
</feature>
<dbReference type="InterPro" id="IPR050232">
    <property type="entry name" value="FBL13/AtMIF1-like"/>
</dbReference>
<keyword evidence="4" id="KW-1185">Reference proteome</keyword>
<dbReference type="SUPFAM" id="SSF52047">
    <property type="entry name" value="RNI-like"/>
    <property type="match status" value="1"/>
</dbReference>
<gene>
    <name evidence="3" type="ORF">LTRI10_LOCUS543</name>
</gene>
<dbReference type="Gene3D" id="3.80.10.10">
    <property type="entry name" value="Ribonuclease Inhibitor"/>
    <property type="match status" value="1"/>
</dbReference>
<accession>A0AAV2C9L5</accession>
<organism evidence="3 4">
    <name type="scientific">Linum trigynum</name>
    <dbReference type="NCBI Taxonomy" id="586398"/>
    <lineage>
        <taxon>Eukaryota</taxon>
        <taxon>Viridiplantae</taxon>
        <taxon>Streptophyta</taxon>
        <taxon>Embryophyta</taxon>
        <taxon>Tracheophyta</taxon>
        <taxon>Spermatophyta</taxon>
        <taxon>Magnoliopsida</taxon>
        <taxon>eudicotyledons</taxon>
        <taxon>Gunneridae</taxon>
        <taxon>Pentapetalae</taxon>
        <taxon>rosids</taxon>
        <taxon>fabids</taxon>
        <taxon>Malpighiales</taxon>
        <taxon>Linaceae</taxon>
        <taxon>Linum</taxon>
    </lineage>
</organism>
<dbReference type="Pfam" id="PF08387">
    <property type="entry name" value="FBD"/>
    <property type="match status" value="1"/>
</dbReference>
<evidence type="ECO:0000259" key="2">
    <source>
        <dbReference type="SMART" id="SM00579"/>
    </source>
</evidence>
<dbReference type="AlphaFoldDB" id="A0AAV2C9L5"/>
<name>A0AAV2C9L5_9ROSI</name>
<dbReference type="PANTHER" id="PTHR31900">
    <property type="entry name" value="F-BOX/RNI SUPERFAMILY PROTEIN-RELATED"/>
    <property type="match status" value="1"/>
</dbReference>
<feature type="compositionally biased region" description="Acidic residues" evidence="1">
    <location>
        <begin position="358"/>
        <end position="382"/>
    </location>
</feature>
<proteinExistence type="predicted"/>
<evidence type="ECO:0000313" key="4">
    <source>
        <dbReference type="Proteomes" id="UP001497516"/>
    </source>
</evidence>
<dbReference type="PANTHER" id="PTHR31900:SF34">
    <property type="entry name" value="EMB|CAB62440.1-RELATED"/>
    <property type="match status" value="1"/>
</dbReference>
<feature type="region of interest" description="Disordered" evidence="1">
    <location>
        <begin position="358"/>
        <end position="385"/>
    </location>
</feature>
<protein>
    <recommendedName>
        <fullName evidence="2">FBD domain-containing protein</fullName>
    </recommendedName>
</protein>
<dbReference type="Proteomes" id="UP001497516">
    <property type="component" value="Chromosome 1"/>
</dbReference>
<dbReference type="Pfam" id="PF24758">
    <property type="entry name" value="LRR_At5g56370"/>
    <property type="match status" value="1"/>
</dbReference>
<dbReference type="EMBL" id="OZ034813">
    <property type="protein sequence ID" value="CAL1352583.1"/>
    <property type="molecule type" value="Genomic_DNA"/>
</dbReference>
<sequence>MVIPGVRFKRELVFGPLMEEIDVMICEDFKLAFPRWIPGNFYTLKNLKVAKLSEVFLCAIRESVSLPNVEILQLSFVEFKDFESLGRLISGCPVLRTLHLEICRPSYDWYKSYGEHIIEVSLPCLKNLKITDSDRCNVPMCSFVMEAPNLEDLYLEQFADLQVKGSGPLSRLHSARVGARELCRSSYHDLIRLAQLSNAKQMSLSGHTLSHLFVVDEYVRLPVFPKLTCLTIEMGGSSWVLHSLLNSVPNLQSLVIDLNITATMMWESLEGACTPQCLLSSLEEIEVKQLVGFNDEKRIIAYFLKAGAVLKKVNMHVHQAFHHITSRKDLVSLLKPSRGSRACEACLFFLNGERVYSDNDDDQSNTDDDIDDDSNGSDDESDSSAVRRGFSFVWARKL</sequence>
<reference evidence="3 4" key="1">
    <citation type="submission" date="2024-04" db="EMBL/GenBank/DDBJ databases">
        <authorList>
            <person name="Fracassetti M."/>
        </authorList>
    </citation>
    <scope>NUCLEOTIDE SEQUENCE [LARGE SCALE GENOMIC DNA]</scope>
</reference>
<dbReference type="InterPro" id="IPR006566">
    <property type="entry name" value="FBD"/>
</dbReference>
<dbReference type="InterPro" id="IPR032675">
    <property type="entry name" value="LRR_dom_sf"/>
</dbReference>
<dbReference type="InterPro" id="IPR055411">
    <property type="entry name" value="LRR_FXL15/At3g58940/PEG3-like"/>
</dbReference>